<name>V5APL6_TRYCR</name>
<comment type="caution">
    <text evidence="2">The sequence shown here is derived from an EMBL/GenBank/DDBJ whole genome shotgun (WGS) entry which is preliminary data.</text>
</comment>
<proteinExistence type="predicted"/>
<reference evidence="2 3" key="1">
    <citation type="journal article" date="2014" name="Genome Announc.">
        <title>Trypanosoma cruzi Clone Dm28c Draft Genome Sequence.</title>
        <authorList>
            <person name="Grisard E.C."/>
            <person name="Teixeira S.M."/>
            <person name="de Almeida L.G."/>
            <person name="Stoco P.H."/>
            <person name="Gerber A.L."/>
            <person name="Talavera-Lopez C."/>
            <person name="Lima O.C."/>
            <person name="Andersson B."/>
            <person name="de Vasconcelos A.T."/>
        </authorList>
    </citation>
    <scope>NUCLEOTIDE SEQUENCE [LARGE SCALE GENOMIC DNA]</scope>
    <source>
        <strain evidence="2 3">Dm28c</strain>
    </source>
</reference>
<feature type="region of interest" description="Disordered" evidence="1">
    <location>
        <begin position="1"/>
        <end position="37"/>
    </location>
</feature>
<feature type="compositionally biased region" description="Low complexity" evidence="1">
    <location>
        <begin position="142"/>
        <end position="160"/>
    </location>
</feature>
<evidence type="ECO:0000256" key="1">
    <source>
        <dbReference type="SAM" id="MobiDB-lite"/>
    </source>
</evidence>
<feature type="compositionally biased region" description="Polar residues" evidence="1">
    <location>
        <begin position="164"/>
        <end position="184"/>
    </location>
</feature>
<dbReference type="EMBL" id="AYLP01000773">
    <property type="protein sequence ID" value="ESS55562.1"/>
    <property type="molecule type" value="Genomic_DNA"/>
</dbReference>
<dbReference type="Proteomes" id="UP000017861">
    <property type="component" value="Unassembled WGS sequence"/>
</dbReference>
<organism evidence="2 3">
    <name type="scientific">Trypanosoma cruzi Dm28c</name>
    <dbReference type="NCBI Taxonomy" id="1416333"/>
    <lineage>
        <taxon>Eukaryota</taxon>
        <taxon>Discoba</taxon>
        <taxon>Euglenozoa</taxon>
        <taxon>Kinetoplastea</taxon>
        <taxon>Metakinetoplastina</taxon>
        <taxon>Trypanosomatida</taxon>
        <taxon>Trypanosomatidae</taxon>
        <taxon>Trypanosoma</taxon>
        <taxon>Schizotrypanum</taxon>
    </lineage>
</organism>
<sequence length="184" mass="20524">MNCTQTAPLPPETRRRTTPPHRPAGCTPPQTARVMTQPCLTEPDQQRRRFPPPDGCLLAPQWCHFLTAEFCAGDAKYLLLRRHLRCCPPPATVHHPEVSPSRKNTPARDQKTPYRQQTCSPPLAAAPRSSQLYPQKNEHPWPRSSCCSPRQSSPRSSNPRSESKGQTASCKHPSLLSSACFPSQ</sequence>
<accession>V5APL6</accession>
<evidence type="ECO:0000313" key="3">
    <source>
        <dbReference type="Proteomes" id="UP000017861"/>
    </source>
</evidence>
<evidence type="ECO:0000313" key="2">
    <source>
        <dbReference type="EMBL" id="ESS55562.1"/>
    </source>
</evidence>
<protein>
    <submittedName>
        <fullName evidence="2">Uncharacterized protein</fullName>
    </submittedName>
</protein>
<dbReference type="VEuPathDB" id="TriTrypDB:TCDM_12956"/>
<dbReference type="AlphaFoldDB" id="V5APL6"/>
<gene>
    <name evidence="2" type="ORF">TCDM_12956</name>
</gene>
<feature type="region of interest" description="Disordered" evidence="1">
    <location>
        <begin position="91"/>
        <end position="184"/>
    </location>
</feature>